<protein>
    <recommendedName>
        <fullName evidence="2">Beta-ribofuranosylaminobenzene 5'-phosphate synthase</fullName>
        <shortName evidence="2">Beta-RFA-P synthase</shortName>
        <ecNumber evidence="2">2.4.2.54</ecNumber>
    </recommendedName>
</protein>
<evidence type="ECO:0000256" key="1">
    <source>
        <dbReference type="ARBA" id="ARBA00022679"/>
    </source>
</evidence>
<evidence type="ECO:0000313" key="4">
    <source>
        <dbReference type="Proteomes" id="UP001208689"/>
    </source>
</evidence>
<dbReference type="InterPro" id="IPR004422">
    <property type="entry name" value="RFAP_synthase"/>
</dbReference>
<keyword evidence="2 3" id="KW-0328">Glycosyltransferase</keyword>
<keyword evidence="4" id="KW-1185">Reference proteome</keyword>
<dbReference type="PANTHER" id="PTHR20861:SF6">
    <property type="entry name" value="BETA-RIBOFURANOSYLPHENOL 5'-PHOSPHATE SYNTHASE"/>
    <property type="match status" value="1"/>
</dbReference>
<comment type="function">
    <text evidence="2">Catalyzes the condensation of 4-aminobenzoate (pABA) with 5-phospho-alpha-D-ribose 1-diphosphate (PRPP) to produce beta-ribofuranosylaminobenzene 5'-phosphate (beta-RFA-P).</text>
</comment>
<keyword evidence="1 2" id="KW-0808">Transferase</keyword>
<dbReference type="InterPro" id="IPR020568">
    <property type="entry name" value="Ribosomal_Su5_D2-typ_SF"/>
</dbReference>
<dbReference type="EC" id="2.4.2.54" evidence="2"/>
<reference evidence="3" key="1">
    <citation type="submission" date="2022-09" db="EMBL/GenBank/DDBJ databases">
        <title>Actin cytoskeleton and complex cell architecture in an #Asgard archaeon.</title>
        <authorList>
            <person name="Ponce Toledo R.I."/>
            <person name="Schleper C."/>
            <person name="Rodrigues Oliveira T."/>
            <person name="Wollweber F."/>
            <person name="Xu J."/>
            <person name="Rittmann S."/>
            <person name="Klingl A."/>
            <person name="Pilhofer M."/>
        </authorList>
    </citation>
    <scope>NUCLEOTIDE SEQUENCE</scope>
    <source>
        <strain evidence="3">B-35</strain>
    </source>
</reference>
<comment type="pathway">
    <text evidence="2">Cofactor biosynthesis; 5,6,7,8-tetrahydromethanopterin biosynthesis.</text>
</comment>
<dbReference type="Proteomes" id="UP001208689">
    <property type="component" value="Chromosome"/>
</dbReference>
<name>A0ABY6HZE7_9ARCH</name>
<comment type="catalytic activity">
    <reaction evidence="2">
        <text>5-phospho-alpha-D-ribose 1-diphosphate + 4-hydroxybenzoate + H(+) = 4-(beta-D-ribofuranosyl)phenol 5'-phosphate + CO2 + diphosphate</text>
        <dbReference type="Rhea" id="RHEA:48556"/>
        <dbReference type="ChEBI" id="CHEBI:15378"/>
        <dbReference type="ChEBI" id="CHEBI:16526"/>
        <dbReference type="ChEBI" id="CHEBI:17879"/>
        <dbReference type="ChEBI" id="CHEBI:33019"/>
        <dbReference type="ChEBI" id="CHEBI:58017"/>
        <dbReference type="ChEBI" id="CHEBI:82767"/>
        <dbReference type="EC" id="2.4.2.54"/>
    </reaction>
</comment>
<dbReference type="PIRSF" id="PIRSF004884">
    <property type="entry name" value="Sugar_kin_arch"/>
    <property type="match status" value="1"/>
</dbReference>
<proteinExistence type="inferred from homology"/>
<comment type="similarity">
    <text evidence="2">Belongs to the beta-RFA-P synthase family.</text>
</comment>
<organism evidence="3 4">
    <name type="scientific">Candidatus Lokiarchaeum ossiferum</name>
    <dbReference type="NCBI Taxonomy" id="2951803"/>
    <lineage>
        <taxon>Archaea</taxon>
        <taxon>Promethearchaeati</taxon>
        <taxon>Promethearchaeota</taxon>
        <taxon>Promethearchaeia</taxon>
        <taxon>Promethearchaeales</taxon>
        <taxon>Promethearchaeaceae</taxon>
        <taxon>Candidatus Lokiarchaeum</taxon>
    </lineage>
</organism>
<sequence length="334" mass="37518">MKFQISTPARIHLSLIDLNGSLDRVDGGLGICVNNPQLKIEFSDETSDLFVFSGPQQHKNYFEEFAIKFYEKFNIVPKPIAVKIQKFVAEHQGLGSKTQFLLTIAKGMCMLYETEMTPHQMAVLIGRGGTSGIGYQTFFNGGFVFDLGHSFGKGKDKQSFLPSSASASPPALPFYLNKCPTNWRILLIQLNVKQGANKEEEINIFQKYTPLKLSDVEKISHRILMQFLPGFIENNISLMAQSLHFINNHGFKKVEISLQNSLVSILIEKIYQKFSVPVGMSSFGPTIFTICDSNSLMISIKSYVQNVLENELNSPECAFIETKPNNKGHKIEFL</sequence>
<accession>A0ABY6HZE7</accession>
<evidence type="ECO:0000256" key="2">
    <source>
        <dbReference type="PIRNR" id="PIRNR004884"/>
    </source>
</evidence>
<dbReference type="SUPFAM" id="SSF54211">
    <property type="entry name" value="Ribosomal protein S5 domain 2-like"/>
    <property type="match status" value="1"/>
</dbReference>
<evidence type="ECO:0000313" key="3">
    <source>
        <dbReference type="EMBL" id="UYP47944.1"/>
    </source>
</evidence>
<dbReference type="PANTHER" id="PTHR20861">
    <property type="entry name" value="HOMOSERINE/4-DIPHOSPHOCYTIDYL-2-C-METHYL-D-ERYTHRITOL KINASE"/>
    <property type="match status" value="1"/>
</dbReference>
<dbReference type="NCBIfam" id="TIGR00144">
    <property type="entry name" value="beta_RFAP_syn"/>
    <property type="match status" value="1"/>
</dbReference>
<dbReference type="GO" id="GO:0043793">
    <property type="term" value="F:beta-ribofuranosylaminobenzene 5'-phosphate synthase activity"/>
    <property type="evidence" value="ECO:0007669"/>
    <property type="project" value="UniProtKB-EC"/>
</dbReference>
<gene>
    <name evidence="3" type="ORF">NEF87_004229</name>
</gene>
<dbReference type="EMBL" id="CP104013">
    <property type="protein sequence ID" value="UYP47944.1"/>
    <property type="molecule type" value="Genomic_DNA"/>
</dbReference>
<comment type="subunit">
    <text evidence="2">Homodimer.</text>
</comment>